<reference evidence="2" key="1">
    <citation type="submission" date="2016-10" db="EMBL/GenBank/DDBJ databases">
        <authorList>
            <person name="de Groot N.N."/>
        </authorList>
    </citation>
    <scope>NUCLEOTIDE SEQUENCE [LARGE SCALE GENOMIC DNA]</scope>
    <source>
        <strain evidence="2">DSM 12489</strain>
    </source>
</reference>
<dbReference type="Proteomes" id="UP000182589">
    <property type="component" value="Unassembled WGS sequence"/>
</dbReference>
<dbReference type="InterPro" id="IPR015946">
    <property type="entry name" value="KH_dom-like_a/b"/>
</dbReference>
<evidence type="ECO:0000313" key="3">
    <source>
        <dbReference type="Proteomes" id="UP000182589"/>
    </source>
</evidence>
<reference evidence="1" key="3">
    <citation type="submission" date="2023-02" db="EMBL/GenBank/DDBJ databases">
        <title>Proposal of a novel subspecies: Alicyclobacillus hesperidum subspecies aegle.</title>
        <authorList>
            <person name="Goto K."/>
            <person name="Fujii T."/>
            <person name="Yasui K."/>
            <person name="Mochida K."/>
            <person name="Kato-Tanaka Y."/>
            <person name="Morohoshi S."/>
            <person name="An S.Y."/>
            <person name="Kasai H."/>
            <person name="Yokota A."/>
        </authorList>
    </citation>
    <scope>NUCLEOTIDE SEQUENCE</scope>
    <source>
        <strain evidence="1">DSM 12766</strain>
    </source>
</reference>
<evidence type="ECO:0000313" key="2">
    <source>
        <dbReference type="EMBL" id="SDW91888.1"/>
    </source>
</evidence>
<dbReference type="STRING" id="89784.SAMN04489725_12042"/>
<keyword evidence="3" id="KW-1185">Reference proteome</keyword>
<dbReference type="Pfam" id="PF02566">
    <property type="entry name" value="OsmC"/>
    <property type="match status" value="1"/>
</dbReference>
<name>A0A1H2XGP4_9BACL</name>
<proteinExistence type="predicted"/>
<dbReference type="InterPro" id="IPR052707">
    <property type="entry name" value="OsmC_Ohr_Peroxiredoxin"/>
</dbReference>
<dbReference type="SUPFAM" id="SSF82784">
    <property type="entry name" value="OsmC-like"/>
    <property type="match status" value="1"/>
</dbReference>
<dbReference type="AlphaFoldDB" id="A0A1H2XGP4"/>
<dbReference type="InterPro" id="IPR003718">
    <property type="entry name" value="OsmC/Ohr_fam"/>
</dbReference>
<dbReference type="Proteomes" id="UP001157137">
    <property type="component" value="Unassembled WGS sequence"/>
</dbReference>
<dbReference type="Gene3D" id="3.30.300.20">
    <property type="match status" value="1"/>
</dbReference>
<dbReference type="InterPro" id="IPR036102">
    <property type="entry name" value="OsmC/Ohrsf"/>
</dbReference>
<reference evidence="3" key="2">
    <citation type="submission" date="2016-10" db="EMBL/GenBank/DDBJ databases">
        <authorList>
            <person name="Varghese N."/>
        </authorList>
    </citation>
    <scope>NUCLEOTIDE SEQUENCE [LARGE SCALE GENOMIC DNA]</scope>
    <source>
        <strain evidence="3">DSM 12489</strain>
    </source>
</reference>
<dbReference type="EMBL" id="BSRA01000006">
    <property type="protein sequence ID" value="GLV13639.1"/>
    <property type="molecule type" value="Genomic_DNA"/>
</dbReference>
<organism evidence="2 3">
    <name type="scientific">Alicyclobacillus hesperidum</name>
    <dbReference type="NCBI Taxonomy" id="89784"/>
    <lineage>
        <taxon>Bacteria</taxon>
        <taxon>Bacillati</taxon>
        <taxon>Bacillota</taxon>
        <taxon>Bacilli</taxon>
        <taxon>Bacillales</taxon>
        <taxon>Alicyclobacillaceae</taxon>
        <taxon>Alicyclobacillus</taxon>
    </lineage>
</organism>
<dbReference type="PANTHER" id="PTHR42830:SF2">
    <property type="entry name" value="OSMC_OHR FAMILY PROTEIN"/>
    <property type="match status" value="1"/>
</dbReference>
<accession>A0A1H2XGP4</accession>
<protein>
    <submittedName>
        <fullName evidence="1 2">Peroxiredoxin</fullName>
    </submittedName>
</protein>
<sequence>MADLQFSTHLKWRGTGRDGEGVVTLAEDGVVYSAPASMGGKGVGTSPEELLIAAVASCYSGTLFRLLKKAGLPVEQLEITAKGEVTDYPTQAKFSRLRVSPVILGADRSRFEEYARVATQARDHCFIGKAIAGNVSYDVGKVDVK</sequence>
<gene>
    <name evidence="1" type="ORF">Heshes_13230</name>
    <name evidence="2" type="ORF">SAMN04489725_12042</name>
</gene>
<dbReference type="EMBL" id="FNOJ01000020">
    <property type="protein sequence ID" value="SDW91888.1"/>
    <property type="molecule type" value="Genomic_DNA"/>
</dbReference>
<dbReference type="PANTHER" id="PTHR42830">
    <property type="entry name" value="OSMOTICALLY INDUCIBLE FAMILY PROTEIN"/>
    <property type="match status" value="1"/>
</dbReference>
<evidence type="ECO:0000313" key="1">
    <source>
        <dbReference type="EMBL" id="GLV13639.1"/>
    </source>
</evidence>
<dbReference type="RefSeq" id="WP_074693669.1">
    <property type="nucleotide sequence ID" value="NZ_BSRA01000006.1"/>
</dbReference>